<dbReference type="InterPro" id="IPR036138">
    <property type="entry name" value="PBP_dimer_sf"/>
</dbReference>
<dbReference type="Pfam" id="PF00905">
    <property type="entry name" value="Transpeptidase"/>
    <property type="match status" value="1"/>
</dbReference>
<dbReference type="SUPFAM" id="SSF56601">
    <property type="entry name" value="beta-lactamase/transpeptidase-like"/>
    <property type="match status" value="1"/>
</dbReference>
<dbReference type="GO" id="GO:0005886">
    <property type="term" value="C:plasma membrane"/>
    <property type="evidence" value="ECO:0007669"/>
    <property type="project" value="TreeGrafter"/>
</dbReference>
<dbReference type="RefSeq" id="WP_044823966.1">
    <property type="nucleotide sequence ID" value="NZ_CP009687.1"/>
</dbReference>
<dbReference type="InterPro" id="IPR050515">
    <property type="entry name" value="Beta-lactam/transpept"/>
</dbReference>
<dbReference type="Proteomes" id="UP000035704">
    <property type="component" value="Chromosome"/>
</dbReference>
<dbReference type="KEGG" id="cace:CACET_c18170"/>
<organism evidence="1 2">
    <name type="scientific">Clostridium aceticum</name>
    <dbReference type="NCBI Taxonomy" id="84022"/>
    <lineage>
        <taxon>Bacteria</taxon>
        <taxon>Bacillati</taxon>
        <taxon>Bacillota</taxon>
        <taxon>Clostridia</taxon>
        <taxon>Eubacteriales</taxon>
        <taxon>Clostridiaceae</taxon>
        <taxon>Clostridium</taxon>
    </lineage>
</organism>
<dbReference type="GO" id="GO:0071972">
    <property type="term" value="F:peptidoglycan L,D-transpeptidase activity"/>
    <property type="evidence" value="ECO:0007669"/>
    <property type="project" value="TreeGrafter"/>
</dbReference>
<evidence type="ECO:0000313" key="1">
    <source>
        <dbReference type="EMBL" id="AKL95265.1"/>
    </source>
</evidence>
<protein>
    <submittedName>
        <fullName evidence="1">Stage V sporulation protein D</fullName>
    </submittedName>
</protein>
<dbReference type="AlphaFoldDB" id="A0A0D8ICS8"/>
<dbReference type="Gene3D" id="3.90.1310.10">
    <property type="entry name" value="Penicillin-binding protein 2a (Domain 2)"/>
    <property type="match status" value="1"/>
</dbReference>
<reference evidence="1 2" key="1">
    <citation type="submission" date="2014-10" db="EMBL/GenBank/DDBJ databases">
        <title>Genome sequence of Clostridium aceticum DSM 1496.</title>
        <authorList>
            <person name="Poehlein A."/>
            <person name="Schiel-Bengelsdorf B."/>
            <person name="Gottschalk G."/>
            <person name="Duerre P."/>
            <person name="Daniel R."/>
        </authorList>
    </citation>
    <scope>NUCLEOTIDE SEQUENCE [LARGE SCALE GENOMIC DNA]</scope>
    <source>
        <strain evidence="1 2">DSM 1496</strain>
    </source>
</reference>
<dbReference type="InterPro" id="IPR012338">
    <property type="entry name" value="Beta-lactam/transpept-like"/>
</dbReference>
<dbReference type="PANTHER" id="PTHR30627">
    <property type="entry name" value="PEPTIDOGLYCAN D,D-TRANSPEPTIDASE"/>
    <property type="match status" value="1"/>
</dbReference>
<gene>
    <name evidence="1" type="primary">spoVD1</name>
    <name evidence="1" type="ORF">CACET_c18170</name>
</gene>
<dbReference type="OrthoDB" id="2985542at2"/>
<dbReference type="GO" id="GO:0071555">
    <property type="term" value="P:cell wall organization"/>
    <property type="evidence" value="ECO:0007669"/>
    <property type="project" value="TreeGrafter"/>
</dbReference>
<dbReference type="Gene3D" id="3.40.710.10">
    <property type="entry name" value="DD-peptidase/beta-lactamase superfamily"/>
    <property type="match status" value="1"/>
</dbReference>
<dbReference type="PANTHER" id="PTHR30627:SF24">
    <property type="entry name" value="PENICILLIN-BINDING PROTEIN 4B"/>
    <property type="match status" value="1"/>
</dbReference>
<dbReference type="GO" id="GO:0008658">
    <property type="term" value="F:penicillin binding"/>
    <property type="evidence" value="ECO:0007669"/>
    <property type="project" value="InterPro"/>
</dbReference>
<dbReference type="InterPro" id="IPR001460">
    <property type="entry name" value="PCN-bd_Tpept"/>
</dbReference>
<name>A0A0D8ICS8_9CLOT</name>
<dbReference type="EMBL" id="CP009687">
    <property type="protein sequence ID" value="AKL95265.1"/>
    <property type="molecule type" value="Genomic_DNA"/>
</dbReference>
<keyword evidence="2" id="KW-1185">Reference proteome</keyword>
<accession>A0A0D8ICS8</accession>
<sequence length="560" mass="62815">MSRLQKQKEKEEKVHIKRLWFIGAVSTMMMVLLMARLFYIQVIQHDFYVREVNKQRQINIPVNSGRGMIFDRNLIPLTDREEEKVAVIFPQLFILNEESLDFLSEITKQTKDQLSNRIQHANYPIEVPIAVEIDWRDKRVFNTRGLFVIGKTQRYENFPLLTHVIGYINQVDRKGMAGLERSLDGLLMGNLNDSLAATLDGRKRFLPGEGFTVVSNSMKQNDLRLTIDYHLQKIIEEVMDRHQKNGAVILSDVKTGEILALASRPNYNPNTILQHINSSGDELYNKAIQMTFPPGSIFKIIVAAEAIEKGIVTLEDVFYCSGSEKIGSVEIKCSAHDEEEGREITFKRAFAESCNSTFIQIGQKLGAENLMKMAKKLGLGETVGIGLLEEEKGNLPSDEHLLGPAIGNISIGQGTIEVTPLQINQVTQIIANHGIKQPLFLLRDILDNYTPVQSFDVQKSSRVLSEETTKELQKMMQAVMTEGTGANIGEYGSITAGKTGTAQSSQRGKSVLHAWFTGYYPVDYPRYVITILIQEGGAGGRVAVPIFKEILEEMTALGYQ</sequence>
<proteinExistence type="predicted"/>
<dbReference type="STRING" id="84022.CACET_c18170"/>
<evidence type="ECO:0000313" key="2">
    <source>
        <dbReference type="Proteomes" id="UP000035704"/>
    </source>
</evidence>
<dbReference type="PATRIC" id="fig|84022.5.peg.3274"/>
<dbReference type="SUPFAM" id="SSF56519">
    <property type="entry name" value="Penicillin binding protein dimerisation domain"/>
    <property type="match status" value="1"/>
</dbReference>